<dbReference type="InterPro" id="IPR002645">
    <property type="entry name" value="STAS_dom"/>
</dbReference>
<dbReference type="Gene3D" id="2.60.120.10">
    <property type="entry name" value="Jelly Rolls"/>
    <property type="match status" value="1"/>
</dbReference>
<dbReference type="PROSITE" id="PS50042">
    <property type="entry name" value="CNMP_BINDING_3"/>
    <property type="match status" value="1"/>
</dbReference>
<dbReference type="PANTHER" id="PTHR43310">
    <property type="entry name" value="SULFATE TRANSPORTER YBAR-RELATED"/>
    <property type="match status" value="1"/>
</dbReference>
<feature type="transmembrane region" description="Helical" evidence="9">
    <location>
        <begin position="327"/>
        <end position="350"/>
    </location>
</feature>
<evidence type="ECO:0000256" key="5">
    <source>
        <dbReference type="ARBA" id="ARBA00022970"/>
    </source>
</evidence>
<dbReference type="AlphaFoldDB" id="A0AAF1BU50"/>
<feature type="transmembrane region" description="Helical" evidence="9">
    <location>
        <begin position="720"/>
        <end position="751"/>
    </location>
</feature>
<feature type="transmembrane region" description="Helical" evidence="9">
    <location>
        <begin position="362"/>
        <end position="385"/>
    </location>
</feature>
<evidence type="ECO:0000256" key="8">
    <source>
        <dbReference type="SAM" id="MobiDB-lite"/>
    </source>
</evidence>
<feature type="compositionally biased region" description="Low complexity" evidence="8">
    <location>
        <begin position="156"/>
        <end position="165"/>
    </location>
</feature>
<dbReference type="FunFam" id="3.30.750.24:FF:000012">
    <property type="entry name" value="Sulfate transporter family protein"/>
    <property type="match status" value="1"/>
</dbReference>
<accession>A0AAF1BU50</accession>
<keyword evidence="13" id="KW-1185">Reference proteome</keyword>
<dbReference type="InterPro" id="IPR018490">
    <property type="entry name" value="cNMP-bd_dom_sf"/>
</dbReference>
<keyword evidence="4 9" id="KW-0812">Transmembrane</keyword>
<feature type="transmembrane region" description="Helical" evidence="9">
    <location>
        <begin position="530"/>
        <end position="550"/>
    </location>
</feature>
<evidence type="ECO:0000256" key="9">
    <source>
        <dbReference type="SAM" id="Phobius"/>
    </source>
</evidence>
<dbReference type="Pfam" id="PF01740">
    <property type="entry name" value="STAS"/>
    <property type="match status" value="1"/>
</dbReference>
<dbReference type="InterPro" id="IPR036513">
    <property type="entry name" value="STAS_dom_sf"/>
</dbReference>
<feature type="transmembrane region" description="Helical" evidence="9">
    <location>
        <begin position="689"/>
        <end position="708"/>
    </location>
</feature>
<evidence type="ECO:0000256" key="7">
    <source>
        <dbReference type="ARBA" id="ARBA00023136"/>
    </source>
</evidence>
<evidence type="ECO:0000256" key="6">
    <source>
        <dbReference type="ARBA" id="ARBA00022989"/>
    </source>
</evidence>
<dbReference type="GO" id="GO:0000329">
    <property type="term" value="C:fungal-type vacuole membrane"/>
    <property type="evidence" value="ECO:0007669"/>
    <property type="project" value="UniProtKB-ARBA"/>
</dbReference>
<feature type="region of interest" description="Disordered" evidence="8">
    <location>
        <begin position="948"/>
        <end position="983"/>
    </location>
</feature>
<feature type="transmembrane region" description="Helical" evidence="9">
    <location>
        <begin position="392"/>
        <end position="411"/>
    </location>
</feature>
<evidence type="ECO:0000256" key="2">
    <source>
        <dbReference type="ARBA" id="ARBA00022448"/>
    </source>
</evidence>
<dbReference type="RefSeq" id="XP_062631629.1">
    <property type="nucleotide sequence ID" value="XM_062775645.1"/>
</dbReference>
<dbReference type="PROSITE" id="PS50801">
    <property type="entry name" value="STAS"/>
    <property type="match status" value="1"/>
</dbReference>
<evidence type="ECO:0000256" key="1">
    <source>
        <dbReference type="ARBA" id="ARBA00004128"/>
    </source>
</evidence>
<gene>
    <name evidence="12" type="primary">SPAC24H6.11c</name>
    <name evidence="12" type="ORF">LOC62_07G009104</name>
</gene>
<dbReference type="InterPro" id="IPR052706">
    <property type="entry name" value="Membrane-Transporter-like"/>
</dbReference>
<protein>
    <submittedName>
        <fullName evidence="12">Purtative protein</fullName>
    </submittedName>
</protein>
<dbReference type="GO" id="GO:0034490">
    <property type="term" value="P:basic amino acid transmembrane import into vacuole"/>
    <property type="evidence" value="ECO:0007669"/>
    <property type="project" value="UniProtKB-ARBA"/>
</dbReference>
<feature type="region of interest" description="Disordered" evidence="8">
    <location>
        <begin position="1"/>
        <end position="72"/>
    </location>
</feature>
<dbReference type="PANTHER" id="PTHR43310:SF4">
    <property type="entry name" value="AFR304WP"/>
    <property type="match status" value="1"/>
</dbReference>
<keyword evidence="6 9" id="KW-1133">Transmembrane helix</keyword>
<feature type="transmembrane region" description="Helical" evidence="9">
    <location>
        <begin position="455"/>
        <end position="477"/>
    </location>
</feature>
<sequence length="1138" mass="122798">MPARDPAATTHLPTVLSSTPSQHASVLPTHHPVTGRVGSSAFARTSDHASGSMASSPVTSLGGAAARARRTSTTEVGIVGRIFRRISVDAGGVHPDLETASQEDSESGFERVSGDDDDVSLGSSHTQRAIRESTNRLASMSFSAAAGVSLAALPSTAPSAAGASGIHIDHRPAHPSPLTTKPSPVSPQSGPSGLSMLMERGRRAAASSDDGSGDTTPQAEPASLNDDSVSGSRISSLDGRAAILAEVEEVEEEDMGGSSELRQYLAREAASYVPHETTPLLGSAAPPKKPSSWKDRTAVDIAAAKNSLSKLTPADVFKACVVEPVEALPAVILGVLLNVLDGVSYGMILFPTSVYFPDFGSLGVSMFFMSCIVSQLTFSLGGSIFKGANGSMMIEAVPFFHIIVNQIVAGVGDKAHVIVATTMVAFAFSSIVTGLVFFALGAFKLGALIGYFPRHILVGCIGGVGIFLIQTGLQVSLGLPEDTFENPGLDVFKPFFASWHAFSLWTIPLGLAILLRVITHFFHHQLIFPVYFFIIPVIFYIVVAIGGWSFDTLRASGWVFDVGSNTQAWWKFYTEFDFKAVDWEVFWSLLPTQLALVFFGILHVPLNVPALGVSLCEDNVKLDRELVAHGVSNFAAGLVGTVPNYLTYVNSVLFYRVGGGSRLSGLMLAAATAGIMFVGPSVIGYLPVMVVGALIYVLGIDLVIEAVWDTRNRVNRMEYITIWVIAIGMTVFDFVIGLLIGIILACVFFVVQSSRRRPIRAVFNGSTAKSTVRRPRPQRAFIQSVGSQTYVMKLQGFLFFGTINVVEDEIRNLLDHLVWENNPIRFLIIDFALVGGLDFSSAEAFVRTQRLLAAKDVLLILCGAEPHSPVGTALRAVDLWADQEGTRVEVFTTLNDALEWTENAYLTAFYDSQTRWKASEAEQPRTIDLPKINRMPFSLAESFQNSPRRSHLARAGDDTLPGPHYQGATLAPPVENSKPHKHATPINMAQPLPLLVQSLGSYCDESEAWFAQFVKYFKQVIILAGEVVWEQGSHPDGLYLIESGSLRATYEYDNHQELLQETMVAGTVAGDLSTISDTLRNCTVIAERDSVLWKLEPSSLAQMEKDNPEAAGKFIKTILKGAVEEVDVLSAHLIAVLS</sequence>
<feature type="transmembrane region" description="Helical" evidence="9">
    <location>
        <begin position="417"/>
        <end position="443"/>
    </location>
</feature>
<evidence type="ECO:0000259" key="10">
    <source>
        <dbReference type="PROSITE" id="PS50042"/>
    </source>
</evidence>
<evidence type="ECO:0000313" key="13">
    <source>
        <dbReference type="Proteomes" id="UP000827549"/>
    </source>
</evidence>
<evidence type="ECO:0000259" key="11">
    <source>
        <dbReference type="PROSITE" id="PS50801"/>
    </source>
</evidence>
<dbReference type="CDD" id="cd07042">
    <property type="entry name" value="STAS_SulP_like_sulfate_transporter"/>
    <property type="match status" value="1"/>
</dbReference>
<keyword evidence="5" id="KW-0029">Amino-acid transport</keyword>
<keyword evidence="3" id="KW-0926">Vacuole</keyword>
<feature type="transmembrane region" description="Helical" evidence="9">
    <location>
        <begin position="497"/>
        <end position="518"/>
    </location>
</feature>
<dbReference type="InterPro" id="IPR011547">
    <property type="entry name" value="SLC26A/SulP_dom"/>
</dbReference>
<keyword evidence="7 9" id="KW-0472">Membrane</keyword>
<evidence type="ECO:0000256" key="4">
    <source>
        <dbReference type="ARBA" id="ARBA00022692"/>
    </source>
</evidence>
<feature type="domain" description="STAS" evidence="11">
    <location>
        <begin position="791"/>
        <end position="901"/>
    </location>
</feature>
<feature type="transmembrane region" description="Helical" evidence="9">
    <location>
        <begin position="585"/>
        <end position="604"/>
    </location>
</feature>
<dbReference type="SUPFAM" id="SSF52091">
    <property type="entry name" value="SpoIIaa-like"/>
    <property type="match status" value="1"/>
</dbReference>
<dbReference type="SUPFAM" id="SSF51206">
    <property type="entry name" value="cAMP-binding domain-like"/>
    <property type="match status" value="1"/>
</dbReference>
<feature type="compositionally biased region" description="Low complexity" evidence="8">
    <location>
        <begin position="182"/>
        <end position="195"/>
    </location>
</feature>
<feature type="compositionally biased region" description="Polar residues" evidence="8">
    <location>
        <begin position="48"/>
        <end position="59"/>
    </location>
</feature>
<dbReference type="EMBL" id="CP086720">
    <property type="protein sequence ID" value="WOO85603.1"/>
    <property type="molecule type" value="Genomic_DNA"/>
</dbReference>
<dbReference type="GeneID" id="87812267"/>
<dbReference type="InterPro" id="IPR000595">
    <property type="entry name" value="cNMP-bd_dom"/>
</dbReference>
<comment type="subcellular location">
    <subcellularLocation>
        <location evidence="1">Vacuole membrane</location>
        <topology evidence="1">Multi-pass membrane protein</topology>
    </subcellularLocation>
</comment>
<dbReference type="Pfam" id="PF00027">
    <property type="entry name" value="cNMP_binding"/>
    <property type="match status" value="1"/>
</dbReference>
<keyword evidence="2" id="KW-0813">Transport</keyword>
<proteinExistence type="predicted"/>
<feature type="region of interest" description="Disordered" evidence="8">
    <location>
        <begin position="156"/>
        <end position="233"/>
    </location>
</feature>
<dbReference type="InterPro" id="IPR014710">
    <property type="entry name" value="RmlC-like_jellyroll"/>
</dbReference>
<evidence type="ECO:0000256" key="3">
    <source>
        <dbReference type="ARBA" id="ARBA00022554"/>
    </source>
</evidence>
<feature type="compositionally biased region" description="Polar residues" evidence="8">
    <location>
        <begin position="11"/>
        <end position="24"/>
    </location>
</feature>
<name>A0AAF1BU50_9TREE</name>
<feature type="domain" description="Cyclic nucleotide-binding" evidence="10">
    <location>
        <begin position="1024"/>
        <end position="1121"/>
    </location>
</feature>
<dbReference type="CDD" id="cd00038">
    <property type="entry name" value="CAP_ED"/>
    <property type="match status" value="1"/>
</dbReference>
<feature type="compositionally biased region" description="Polar residues" evidence="8">
    <location>
        <begin position="209"/>
        <end position="218"/>
    </location>
</feature>
<organism evidence="12 13">
    <name type="scientific">Vanrija pseudolonga</name>
    <dbReference type="NCBI Taxonomy" id="143232"/>
    <lineage>
        <taxon>Eukaryota</taxon>
        <taxon>Fungi</taxon>
        <taxon>Dikarya</taxon>
        <taxon>Basidiomycota</taxon>
        <taxon>Agaricomycotina</taxon>
        <taxon>Tremellomycetes</taxon>
        <taxon>Trichosporonales</taxon>
        <taxon>Trichosporonaceae</taxon>
        <taxon>Vanrija</taxon>
    </lineage>
</organism>
<dbReference type="Gene3D" id="3.30.750.24">
    <property type="entry name" value="STAS domain"/>
    <property type="match status" value="1"/>
</dbReference>
<dbReference type="Proteomes" id="UP000827549">
    <property type="component" value="Chromosome 7"/>
</dbReference>
<reference evidence="12" key="1">
    <citation type="submission" date="2023-10" db="EMBL/GenBank/DDBJ databases">
        <authorList>
            <person name="Noh H."/>
        </authorList>
    </citation>
    <scope>NUCLEOTIDE SEQUENCE</scope>
    <source>
        <strain evidence="12">DUCC4014</strain>
    </source>
</reference>
<feature type="region of interest" description="Disordered" evidence="8">
    <location>
        <begin position="93"/>
        <end position="127"/>
    </location>
</feature>
<dbReference type="SMART" id="SM00100">
    <property type="entry name" value="cNMP"/>
    <property type="match status" value="1"/>
</dbReference>
<evidence type="ECO:0000313" key="12">
    <source>
        <dbReference type="EMBL" id="WOO85603.1"/>
    </source>
</evidence>
<dbReference type="Pfam" id="PF00916">
    <property type="entry name" value="Sulfate_transp"/>
    <property type="match status" value="1"/>
</dbReference>